<keyword evidence="2" id="KW-1185">Reference proteome</keyword>
<feature type="non-terminal residue" evidence="1">
    <location>
        <position position="1"/>
    </location>
</feature>
<dbReference type="Proteomes" id="UP001145114">
    <property type="component" value="Unassembled WGS sequence"/>
</dbReference>
<protein>
    <submittedName>
        <fullName evidence="1">Uncharacterized protein</fullName>
    </submittedName>
</protein>
<dbReference type="EMBL" id="JAMZIH010006939">
    <property type="protein sequence ID" value="KAJ1673444.1"/>
    <property type="molecule type" value="Genomic_DNA"/>
</dbReference>
<organism evidence="1 2">
    <name type="scientific">Spiromyces aspiralis</name>
    <dbReference type="NCBI Taxonomy" id="68401"/>
    <lineage>
        <taxon>Eukaryota</taxon>
        <taxon>Fungi</taxon>
        <taxon>Fungi incertae sedis</taxon>
        <taxon>Zoopagomycota</taxon>
        <taxon>Kickxellomycotina</taxon>
        <taxon>Kickxellomycetes</taxon>
        <taxon>Kickxellales</taxon>
        <taxon>Kickxellaceae</taxon>
        <taxon>Spiromyces</taxon>
    </lineage>
</organism>
<sequence length="357" mass="40354">LEITRILDGNHTSEDDGRLMSLGLSPSHAAYSLYGDAWDKDVQSITGILVPLDIDDRCSVALHPISILSASDLPSDVSSVILYVFWGETNQRACFDYSTLLQGVAAKLDNINRHLPYPARAMLMSSTKERCRTFGGLFCEVYGDYRTPKPPSLQLSLISHELGEQLNQYMQSQDYSPLVVKLKQGKYLGPWNQLIQSTGFQAQKWIFVSLLGINFIWAFVRAGKILCSRSIFHRIFLLYVSSMFYLAVIANSPFNRTYLQVGWGFVCSRIDNAKWVRYVSYINYVAIVNFLVVALLCVGAYIGNSARIYRVSLTLMHYEVPGLFVIQLITLAYFGYVLLKHSRHFLPTSHAGDKIRT</sequence>
<gene>
    <name evidence="1" type="ORF">EV182_005219</name>
</gene>
<proteinExistence type="predicted"/>
<comment type="caution">
    <text evidence="1">The sequence shown here is derived from an EMBL/GenBank/DDBJ whole genome shotgun (WGS) entry which is preliminary data.</text>
</comment>
<evidence type="ECO:0000313" key="1">
    <source>
        <dbReference type="EMBL" id="KAJ1673444.1"/>
    </source>
</evidence>
<accession>A0ACC1HGI5</accession>
<evidence type="ECO:0000313" key="2">
    <source>
        <dbReference type="Proteomes" id="UP001145114"/>
    </source>
</evidence>
<reference evidence="1" key="1">
    <citation type="submission" date="2022-06" db="EMBL/GenBank/DDBJ databases">
        <title>Phylogenomic reconstructions and comparative analyses of Kickxellomycotina fungi.</title>
        <authorList>
            <person name="Reynolds N.K."/>
            <person name="Stajich J.E."/>
            <person name="Barry K."/>
            <person name="Grigoriev I.V."/>
            <person name="Crous P."/>
            <person name="Smith M.E."/>
        </authorList>
    </citation>
    <scope>NUCLEOTIDE SEQUENCE</scope>
    <source>
        <strain evidence="1">RSA 2271</strain>
    </source>
</reference>
<name>A0ACC1HGI5_9FUNG</name>
<feature type="non-terminal residue" evidence="1">
    <location>
        <position position="357"/>
    </location>
</feature>